<evidence type="ECO:0000256" key="5">
    <source>
        <dbReference type="ARBA" id="ARBA00022989"/>
    </source>
</evidence>
<evidence type="ECO:0000256" key="6">
    <source>
        <dbReference type="ARBA" id="ARBA00023136"/>
    </source>
</evidence>
<evidence type="ECO:0000256" key="4">
    <source>
        <dbReference type="ARBA" id="ARBA00022692"/>
    </source>
</evidence>
<feature type="transmembrane region" description="Helical" evidence="7">
    <location>
        <begin position="41"/>
        <end position="65"/>
    </location>
</feature>
<protein>
    <submittedName>
        <fullName evidence="9">Drug/metabolite transporter permease</fullName>
    </submittedName>
</protein>
<evidence type="ECO:0000259" key="8">
    <source>
        <dbReference type="Pfam" id="PF00892"/>
    </source>
</evidence>
<gene>
    <name evidence="9" type="ORF">NCTC13465_03957</name>
</gene>
<accession>A0A2X3FH11</accession>
<evidence type="ECO:0000313" key="9">
    <source>
        <dbReference type="EMBL" id="SQC45405.1"/>
    </source>
</evidence>
<organism evidence="9 10">
    <name type="scientific">Klebsiella pneumoniae</name>
    <dbReference type="NCBI Taxonomy" id="573"/>
    <lineage>
        <taxon>Bacteria</taxon>
        <taxon>Pseudomonadati</taxon>
        <taxon>Pseudomonadota</taxon>
        <taxon>Gammaproteobacteria</taxon>
        <taxon>Enterobacterales</taxon>
        <taxon>Enterobacteriaceae</taxon>
        <taxon>Klebsiella/Raoultella group</taxon>
        <taxon>Klebsiella</taxon>
        <taxon>Klebsiella pneumoniae complex</taxon>
    </lineage>
</organism>
<keyword evidence="4 7" id="KW-0812">Transmembrane</keyword>
<dbReference type="GO" id="GO:0005886">
    <property type="term" value="C:plasma membrane"/>
    <property type="evidence" value="ECO:0007669"/>
    <property type="project" value="UniProtKB-SubCell"/>
</dbReference>
<feature type="domain" description="EamA" evidence="8">
    <location>
        <begin position="15"/>
        <end position="148"/>
    </location>
</feature>
<dbReference type="AlphaFoldDB" id="A0A2X3FH11"/>
<dbReference type="PANTHER" id="PTHR32322:SF2">
    <property type="entry name" value="EAMA DOMAIN-CONTAINING PROTEIN"/>
    <property type="match status" value="1"/>
</dbReference>
<dbReference type="InterPro" id="IPR000620">
    <property type="entry name" value="EamA_dom"/>
</dbReference>
<feature type="transmembrane region" description="Helical" evidence="7">
    <location>
        <begin position="77"/>
        <end position="95"/>
    </location>
</feature>
<evidence type="ECO:0000313" key="10">
    <source>
        <dbReference type="Proteomes" id="UP000251721"/>
    </source>
</evidence>
<keyword evidence="3" id="KW-1003">Cell membrane</keyword>
<dbReference type="EMBL" id="UAWQ01000018">
    <property type="protein sequence ID" value="SQC45405.1"/>
    <property type="molecule type" value="Genomic_DNA"/>
</dbReference>
<dbReference type="Proteomes" id="UP000251721">
    <property type="component" value="Unassembled WGS sequence"/>
</dbReference>
<dbReference type="InterPro" id="IPR037185">
    <property type="entry name" value="EmrE-like"/>
</dbReference>
<dbReference type="PANTHER" id="PTHR32322">
    <property type="entry name" value="INNER MEMBRANE TRANSPORTER"/>
    <property type="match status" value="1"/>
</dbReference>
<comment type="similarity">
    <text evidence="2">Belongs to the EamA transporter family.</text>
</comment>
<evidence type="ECO:0000256" key="3">
    <source>
        <dbReference type="ARBA" id="ARBA00022475"/>
    </source>
</evidence>
<proteinExistence type="inferred from homology"/>
<evidence type="ECO:0000256" key="7">
    <source>
        <dbReference type="SAM" id="Phobius"/>
    </source>
</evidence>
<sequence length="165" mass="17201">MAMLLLSPHTVLDPLGIGAAFLGAISMALGTWLSRRWALSLPIVALTGWQLTIGGVVLAPVALIVDPPLHQVTVLQAAGYLWLCLAGAMLAYGLWFRGIGRLSPVAVSAMSLLSPVTAVVLGWIFLGQKIQGMALMGLIVVLASVLSIQRALARQAAGAKTKKAP</sequence>
<dbReference type="Pfam" id="PF00892">
    <property type="entry name" value="EamA"/>
    <property type="match status" value="1"/>
</dbReference>
<evidence type="ECO:0000256" key="2">
    <source>
        <dbReference type="ARBA" id="ARBA00007362"/>
    </source>
</evidence>
<feature type="transmembrane region" description="Helical" evidence="7">
    <location>
        <begin position="15"/>
        <end position="34"/>
    </location>
</feature>
<keyword evidence="6 7" id="KW-0472">Membrane</keyword>
<reference evidence="9 10" key="1">
    <citation type="submission" date="2018-06" db="EMBL/GenBank/DDBJ databases">
        <authorList>
            <consortium name="Pathogen Informatics"/>
            <person name="Doyle S."/>
        </authorList>
    </citation>
    <scope>NUCLEOTIDE SEQUENCE [LARGE SCALE GENOMIC DNA]</scope>
    <source>
        <strain evidence="9 10">NCTC13465</strain>
    </source>
</reference>
<name>A0A2X3FH11_KLEPN</name>
<evidence type="ECO:0000256" key="1">
    <source>
        <dbReference type="ARBA" id="ARBA00004651"/>
    </source>
</evidence>
<feature type="transmembrane region" description="Helical" evidence="7">
    <location>
        <begin position="132"/>
        <end position="153"/>
    </location>
</feature>
<comment type="subcellular location">
    <subcellularLocation>
        <location evidence="1">Cell membrane</location>
        <topology evidence="1">Multi-pass membrane protein</topology>
    </subcellularLocation>
</comment>
<feature type="transmembrane region" description="Helical" evidence="7">
    <location>
        <begin position="102"/>
        <end position="126"/>
    </location>
</feature>
<dbReference type="SUPFAM" id="SSF103481">
    <property type="entry name" value="Multidrug resistance efflux transporter EmrE"/>
    <property type="match status" value="1"/>
</dbReference>
<dbReference type="InterPro" id="IPR050638">
    <property type="entry name" value="AA-Vitamin_Transporters"/>
</dbReference>
<keyword evidence="5 7" id="KW-1133">Transmembrane helix</keyword>